<dbReference type="AlphaFoldDB" id="A0A0D2S2I7"/>
<dbReference type="EMBL" id="CM001743">
    <property type="protein sequence ID" value="KJB25460.1"/>
    <property type="molecule type" value="Genomic_DNA"/>
</dbReference>
<sequence length="96" mass="10485">MDLNSLCIVFISCMMEHISDLSLDFEVHFLITEIESPSIKILCSFISNPIFTASKHACASAAKAESTFSYMVALEAITLSLLFLATIPELALKAPN</sequence>
<evidence type="ECO:0000313" key="1">
    <source>
        <dbReference type="EMBL" id="KJB25460.1"/>
    </source>
</evidence>
<dbReference type="Gramene" id="KJB25460">
    <property type="protein sequence ID" value="KJB25460"/>
    <property type="gene ID" value="B456_004G192700"/>
</dbReference>
<protein>
    <submittedName>
        <fullName evidence="1">Uncharacterized protein</fullName>
    </submittedName>
</protein>
<keyword evidence="2" id="KW-1185">Reference proteome</keyword>
<organism evidence="1 2">
    <name type="scientific">Gossypium raimondii</name>
    <name type="common">Peruvian cotton</name>
    <name type="synonym">Gossypium klotzschianum subsp. raimondii</name>
    <dbReference type="NCBI Taxonomy" id="29730"/>
    <lineage>
        <taxon>Eukaryota</taxon>
        <taxon>Viridiplantae</taxon>
        <taxon>Streptophyta</taxon>
        <taxon>Embryophyta</taxon>
        <taxon>Tracheophyta</taxon>
        <taxon>Spermatophyta</taxon>
        <taxon>Magnoliopsida</taxon>
        <taxon>eudicotyledons</taxon>
        <taxon>Gunneridae</taxon>
        <taxon>Pentapetalae</taxon>
        <taxon>rosids</taxon>
        <taxon>malvids</taxon>
        <taxon>Malvales</taxon>
        <taxon>Malvaceae</taxon>
        <taxon>Malvoideae</taxon>
        <taxon>Gossypium</taxon>
    </lineage>
</organism>
<proteinExistence type="predicted"/>
<name>A0A0D2S2I7_GOSRA</name>
<accession>A0A0D2S2I7</accession>
<gene>
    <name evidence="1" type="ORF">B456_004G192700</name>
</gene>
<evidence type="ECO:0000313" key="2">
    <source>
        <dbReference type="Proteomes" id="UP000032304"/>
    </source>
</evidence>
<reference evidence="1 2" key="1">
    <citation type="journal article" date="2012" name="Nature">
        <title>Repeated polyploidization of Gossypium genomes and the evolution of spinnable cotton fibres.</title>
        <authorList>
            <person name="Paterson A.H."/>
            <person name="Wendel J.F."/>
            <person name="Gundlach H."/>
            <person name="Guo H."/>
            <person name="Jenkins J."/>
            <person name="Jin D."/>
            <person name="Llewellyn D."/>
            <person name="Showmaker K.C."/>
            <person name="Shu S."/>
            <person name="Udall J."/>
            <person name="Yoo M.J."/>
            <person name="Byers R."/>
            <person name="Chen W."/>
            <person name="Doron-Faigenboim A."/>
            <person name="Duke M.V."/>
            <person name="Gong L."/>
            <person name="Grimwood J."/>
            <person name="Grover C."/>
            <person name="Grupp K."/>
            <person name="Hu G."/>
            <person name="Lee T.H."/>
            <person name="Li J."/>
            <person name="Lin L."/>
            <person name="Liu T."/>
            <person name="Marler B.S."/>
            <person name="Page J.T."/>
            <person name="Roberts A.W."/>
            <person name="Romanel E."/>
            <person name="Sanders W.S."/>
            <person name="Szadkowski E."/>
            <person name="Tan X."/>
            <person name="Tang H."/>
            <person name="Xu C."/>
            <person name="Wang J."/>
            <person name="Wang Z."/>
            <person name="Zhang D."/>
            <person name="Zhang L."/>
            <person name="Ashrafi H."/>
            <person name="Bedon F."/>
            <person name="Bowers J.E."/>
            <person name="Brubaker C.L."/>
            <person name="Chee P.W."/>
            <person name="Das S."/>
            <person name="Gingle A.R."/>
            <person name="Haigler C.H."/>
            <person name="Harker D."/>
            <person name="Hoffmann L.V."/>
            <person name="Hovav R."/>
            <person name="Jones D.C."/>
            <person name="Lemke C."/>
            <person name="Mansoor S."/>
            <person name="ur Rahman M."/>
            <person name="Rainville L.N."/>
            <person name="Rambani A."/>
            <person name="Reddy U.K."/>
            <person name="Rong J.K."/>
            <person name="Saranga Y."/>
            <person name="Scheffler B.E."/>
            <person name="Scheffler J.A."/>
            <person name="Stelly D.M."/>
            <person name="Triplett B.A."/>
            <person name="Van Deynze A."/>
            <person name="Vaslin M.F."/>
            <person name="Waghmare V.N."/>
            <person name="Walford S.A."/>
            <person name="Wright R.J."/>
            <person name="Zaki E.A."/>
            <person name="Zhang T."/>
            <person name="Dennis E.S."/>
            <person name="Mayer K.F."/>
            <person name="Peterson D.G."/>
            <person name="Rokhsar D.S."/>
            <person name="Wang X."/>
            <person name="Schmutz J."/>
        </authorList>
    </citation>
    <scope>NUCLEOTIDE SEQUENCE [LARGE SCALE GENOMIC DNA]</scope>
</reference>
<dbReference type="Proteomes" id="UP000032304">
    <property type="component" value="Chromosome 4"/>
</dbReference>